<name>A0A319E7Q2_ASPSB</name>
<dbReference type="AlphaFoldDB" id="A0A319E7Q2"/>
<evidence type="ECO:0000313" key="2">
    <source>
        <dbReference type="Proteomes" id="UP000248423"/>
    </source>
</evidence>
<accession>A0A319E7Q2</accession>
<dbReference type="EMBL" id="KZ826352">
    <property type="protein sequence ID" value="PYI06162.1"/>
    <property type="molecule type" value="Genomic_DNA"/>
</dbReference>
<keyword evidence="2" id="KW-1185">Reference proteome</keyword>
<proteinExistence type="predicted"/>
<dbReference type="STRING" id="1448318.A0A319E7Q2"/>
<organism evidence="1 2">
    <name type="scientific">Aspergillus sclerotiicarbonarius (strain CBS 121057 / IBT 28362)</name>
    <dbReference type="NCBI Taxonomy" id="1448318"/>
    <lineage>
        <taxon>Eukaryota</taxon>
        <taxon>Fungi</taxon>
        <taxon>Dikarya</taxon>
        <taxon>Ascomycota</taxon>
        <taxon>Pezizomycotina</taxon>
        <taxon>Eurotiomycetes</taxon>
        <taxon>Eurotiomycetidae</taxon>
        <taxon>Eurotiales</taxon>
        <taxon>Aspergillaceae</taxon>
        <taxon>Aspergillus</taxon>
        <taxon>Aspergillus subgen. Circumdati</taxon>
    </lineage>
</organism>
<dbReference type="OrthoDB" id="4243861at2759"/>
<sequence>MATQSHGQTLNQIPDIISSFLNNTDSTPIRILGDTPTTTLDSNDYFASISATVKKVDESVRNARPATQTRFLAAAIYRRHSYFVLDLNNTHYDYNTAHTDLTPVQVYVLRLSRRPRIFRFEAEDEKLAERLADMHRGHGYEPLPLFEDHHGVVQYHSPRGLLA</sequence>
<reference evidence="1 2" key="1">
    <citation type="submission" date="2018-02" db="EMBL/GenBank/DDBJ databases">
        <title>The genomes of Aspergillus section Nigri reveals drivers in fungal speciation.</title>
        <authorList>
            <consortium name="DOE Joint Genome Institute"/>
            <person name="Vesth T.C."/>
            <person name="Nybo J."/>
            <person name="Theobald S."/>
            <person name="Brandl J."/>
            <person name="Frisvad J.C."/>
            <person name="Nielsen K.F."/>
            <person name="Lyhne E.K."/>
            <person name="Kogle M.E."/>
            <person name="Kuo A."/>
            <person name="Riley R."/>
            <person name="Clum A."/>
            <person name="Nolan M."/>
            <person name="Lipzen A."/>
            <person name="Salamov A."/>
            <person name="Henrissat B."/>
            <person name="Wiebenga A."/>
            <person name="De vries R.P."/>
            <person name="Grigoriev I.V."/>
            <person name="Mortensen U.H."/>
            <person name="Andersen M.R."/>
            <person name="Baker S.E."/>
        </authorList>
    </citation>
    <scope>NUCLEOTIDE SEQUENCE [LARGE SCALE GENOMIC DNA]</scope>
    <source>
        <strain evidence="1 2">CBS 121057</strain>
    </source>
</reference>
<gene>
    <name evidence="1" type="ORF">BO78DRAFT_397577</name>
</gene>
<evidence type="ECO:0000313" key="1">
    <source>
        <dbReference type="EMBL" id="PYI06162.1"/>
    </source>
</evidence>
<dbReference type="VEuPathDB" id="FungiDB:BO78DRAFT_397577"/>
<protein>
    <submittedName>
        <fullName evidence="1">Uncharacterized protein</fullName>
    </submittedName>
</protein>
<dbReference type="Proteomes" id="UP000248423">
    <property type="component" value="Unassembled WGS sequence"/>
</dbReference>